<dbReference type="Pfam" id="PF22669">
    <property type="entry name" value="Exo_endo_phos2"/>
    <property type="match status" value="1"/>
</dbReference>
<name>A0A835R8J2_VANPL</name>
<comment type="similarity">
    <text evidence="1">Belongs to the inositol polyphosphate 5-phosphatase family.</text>
</comment>
<dbReference type="AlphaFoldDB" id="A0A835R8J2"/>
<dbReference type="PANTHER" id="PTHR45666:SF5">
    <property type="entry name" value="TYPE IV INOSITOL POLYPHOSPHATE 5-PHOSPHATASE 3"/>
    <property type="match status" value="1"/>
</dbReference>
<dbReference type="GO" id="GO:0004445">
    <property type="term" value="F:inositol-polyphosphate 5-phosphatase activity"/>
    <property type="evidence" value="ECO:0007669"/>
    <property type="project" value="InterPro"/>
</dbReference>
<dbReference type="GO" id="GO:0046856">
    <property type="term" value="P:phosphatidylinositol dephosphorylation"/>
    <property type="evidence" value="ECO:0007669"/>
    <property type="project" value="InterPro"/>
</dbReference>
<dbReference type="Proteomes" id="UP000636800">
    <property type="component" value="Unassembled WGS sequence"/>
</dbReference>
<dbReference type="GO" id="GO:0034485">
    <property type="term" value="F:phosphatidylinositol-3,4,5-trisphosphate 5-phosphatase activity"/>
    <property type="evidence" value="ECO:0007669"/>
    <property type="project" value="TreeGrafter"/>
</dbReference>
<evidence type="ECO:0000313" key="4">
    <source>
        <dbReference type="EMBL" id="KAG0485698.1"/>
    </source>
</evidence>
<dbReference type="InterPro" id="IPR045849">
    <property type="entry name" value="IP5P_plant"/>
</dbReference>
<protein>
    <recommendedName>
        <fullName evidence="3">Inositol polyphosphate-related phosphatase domain-containing protein</fullName>
    </recommendedName>
</protein>
<organism evidence="4 5">
    <name type="scientific">Vanilla planifolia</name>
    <name type="common">Vanilla</name>
    <dbReference type="NCBI Taxonomy" id="51239"/>
    <lineage>
        <taxon>Eukaryota</taxon>
        <taxon>Viridiplantae</taxon>
        <taxon>Streptophyta</taxon>
        <taxon>Embryophyta</taxon>
        <taxon>Tracheophyta</taxon>
        <taxon>Spermatophyta</taxon>
        <taxon>Magnoliopsida</taxon>
        <taxon>Liliopsida</taxon>
        <taxon>Asparagales</taxon>
        <taxon>Orchidaceae</taxon>
        <taxon>Vanilloideae</taxon>
        <taxon>Vanilleae</taxon>
        <taxon>Vanilla</taxon>
    </lineage>
</organism>
<dbReference type="InterPro" id="IPR000300">
    <property type="entry name" value="IPPc"/>
</dbReference>
<evidence type="ECO:0000313" key="5">
    <source>
        <dbReference type="Proteomes" id="UP000636800"/>
    </source>
</evidence>
<gene>
    <name evidence="4" type="ORF">HPP92_009777</name>
</gene>
<comment type="caution">
    <text evidence="4">The sequence shown here is derived from an EMBL/GenBank/DDBJ whole genome shotgun (WGS) entry which is preliminary data.</text>
</comment>
<dbReference type="GO" id="GO:0004439">
    <property type="term" value="F:phosphatidylinositol-4,5-bisphosphate 5-phosphatase activity"/>
    <property type="evidence" value="ECO:0007669"/>
    <property type="project" value="TreeGrafter"/>
</dbReference>
<evidence type="ECO:0000259" key="3">
    <source>
        <dbReference type="Pfam" id="PF22669"/>
    </source>
</evidence>
<evidence type="ECO:0000256" key="2">
    <source>
        <dbReference type="ARBA" id="ARBA00022801"/>
    </source>
</evidence>
<keyword evidence="2" id="KW-0378">Hydrolase</keyword>
<dbReference type="Gene3D" id="3.60.10.10">
    <property type="entry name" value="Endonuclease/exonuclease/phosphatase"/>
    <property type="match status" value="1"/>
</dbReference>
<dbReference type="EMBL" id="JADCNL010000004">
    <property type="protein sequence ID" value="KAG0485698.1"/>
    <property type="molecule type" value="Genomic_DNA"/>
</dbReference>
<keyword evidence="5" id="KW-1185">Reference proteome</keyword>
<dbReference type="SUPFAM" id="SSF56219">
    <property type="entry name" value="DNase I-like"/>
    <property type="match status" value="1"/>
</dbReference>
<dbReference type="InterPro" id="IPR036691">
    <property type="entry name" value="Endo/exonu/phosph_ase_sf"/>
</dbReference>
<sequence length="137" mass="15266">MATNVRACSLTIAKTTAIIALDMTCTLAQKGLVIRSTTVAFFPKLCSSITLCPNPLPPQPKLYFSLVPFFDPHYDAPDEPQLKEELKNGKAFDGWLEGVISFPPTYKYEINSDRYVGDDPNAGRRTPAWAKYSSCWL</sequence>
<feature type="domain" description="Inositol polyphosphate-related phosphatase" evidence="3">
    <location>
        <begin position="80"/>
        <end position="130"/>
    </location>
</feature>
<dbReference type="PANTHER" id="PTHR45666">
    <property type="entry name" value="TYPE IV INOSITOL POLYPHOSPHATE 5-PHOSPHATASE 9"/>
    <property type="match status" value="1"/>
</dbReference>
<accession>A0A835R8J2</accession>
<reference evidence="4 5" key="1">
    <citation type="journal article" date="2020" name="Nat. Food">
        <title>A phased Vanilla planifolia genome enables genetic improvement of flavour and production.</title>
        <authorList>
            <person name="Hasing T."/>
            <person name="Tang H."/>
            <person name="Brym M."/>
            <person name="Khazi F."/>
            <person name="Huang T."/>
            <person name="Chambers A.H."/>
        </authorList>
    </citation>
    <scope>NUCLEOTIDE SEQUENCE [LARGE SCALE GENOMIC DNA]</scope>
    <source>
        <tissue evidence="4">Leaf</tissue>
    </source>
</reference>
<proteinExistence type="inferred from homology"/>
<dbReference type="OrthoDB" id="763867at2759"/>
<evidence type="ECO:0000256" key="1">
    <source>
        <dbReference type="ARBA" id="ARBA00010768"/>
    </source>
</evidence>